<comment type="caution">
    <text evidence="1">The sequence shown here is derived from an EMBL/GenBank/DDBJ whole genome shotgun (WGS) entry which is preliminary data.</text>
</comment>
<dbReference type="EMBL" id="LGCM01000014">
    <property type="protein sequence ID" value="KPL89918.1"/>
    <property type="molecule type" value="Genomic_DNA"/>
</dbReference>
<proteinExistence type="predicted"/>
<reference evidence="1 2" key="1">
    <citation type="submission" date="2015-07" db="EMBL/GenBank/DDBJ databases">
        <title>Genome sequence of Levilinea saccharolytica DSM 16555.</title>
        <authorList>
            <person name="Hemp J."/>
            <person name="Ward L.M."/>
            <person name="Pace L.A."/>
            <person name="Fischer W.W."/>
        </authorList>
    </citation>
    <scope>NUCLEOTIDE SEQUENCE [LARGE SCALE GENOMIC DNA]</scope>
    <source>
        <strain evidence="1 2">KIBI-1</strain>
    </source>
</reference>
<evidence type="ECO:0000313" key="1">
    <source>
        <dbReference type="EMBL" id="KPL89918.1"/>
    </source>
</evidence>
<evidence type="ECO:0000313" key="2">
    <source>
        <dbReference type="Proteomes" id="UP000050501"/>
    </source>
</evidence>
<gene>
    <name evidence="1" type="ORF">ADN01_03335</name>
</gene>
<dbReference type="AlphaFoldDB" id="A0A0P6YD88"/>
<dbReference type="STRING" id="229921.ADN01_03335"/>
<sequence>MPRKNSSTKPVRSFRLSLECVRQLKDLSGTMGRSEGDVVEISIDRMYREELRFGNLIVAEGNNSEDNYVVEKKEE</sequence>
<accession>A0A0P6YD88</accession>
<keyword evidence="2" id="KW-1185">Reference proteome</keyword>
<protein>
    <submittedName>
        <fullName evidence="1">Uncharacterized protein</fullName>
    </submittedName>
</protein>
<dbReference type="RefSeq" id="WP_062416908.1">
    <property type="nucleotide sequence ID" value="NZ_DF967974.1"/>
</dbReference>
<name>A0A0P6YD88_9CHLR</name>
<dbReference type="OrthoDB" id="166157at2"/>
<dbReference type="Proteomes" id="UP000050501">
    <property type="component" value="Unassembled WGS sequence"/>
</dbReference>
<organism evidence="1 2">
    <name type="scientific">Levilinea saccharolytica</name>
    <dbReference type="NCBI Taxonomy" id="229921"/>
    <lineage>
        <taxon>Bacteria</taxon>
        <taxon>Bacillati</taxon>
        <taxon>Chloroflexota</taxon>
        <taxon>Anaerolineae</taxon>
        <taxon>Anaerolineales</taxon>
        <taxon>Anaerolineaceae</taxon>
        <taxon>Levilinea</taxon>
    </lineage>
</organism>